<dbReference type="PANTHER" id="PTHR48081">
    <property type="entry name" value="AB HYDROLASE SUPERFAMILY PROTEIN C4A8.06C"/>
    <property type="match status" value="1"/>
</dbReference>
<gene>
    <name evidence="3" type="ORF">P8627_06320</name>
</gene>
<dbReference type="GO" id="GO:0016787">
    <property type="term" value="F:hydrolase activity"/>
    <property type="evidence" value="ECO:0007669"/>
    <property type="project" value="UniProtKB-KW"/>
</dbReference>
<dbReference type="RefSeq" id="WP_279966862.1">
    <property type="nucleotide sequence ID" value="NZ_CP122537.1"/>
</dbReference>
<proteinExistence type="predicted"/>
<reference evidence="3 4" key="1">
    <citation type="submission" date="2023-04" db="EMBL/GenBank/DDBJ databases">
        <title>Jannaschia ovalis sp. nov., a marine bacterium isolated from sea tidal flat.</title>
        <authorList>
            <person name="Kwon D.Y."/>
            <person name="Kim J.-J."/>
        </authorList>
    </citation>
    <scope>NUCLEOTIDE SEQUENCE [LARGE SCALE GENOMIC DNA]</scope>
    <source>
        <strain evidence="3 4">GRR-S6-38</strain>
    </source>
</reference>
<evidence type="ECO:0000259" key="2">
    <source>
        <dbReference type="Pfam" id="PF07859"/>
    </source>
</evidence>
<dbReference type="Gene3D" id="3.40.50.1820">
    <property type="entry name" value="alpha/beta hydrolase"/>
    <property type="match status" value="1"/>
</dbReference>
<evidence type="ECO:0000313" key="3">
    <source>
        <dbReference type="EMBL" id="WGH79874.1"/>
    </source>
</evidence>
<feature type="domain" description="Alpha/beta hydrolase fold-3" evidence="2">
    <location>
        <begin position="72"/>
        <end position="186"/>
    </location>
</feature>
<dbReference type="Proteomes" id="UP001243420">
    <property type="component" value="Chromosome"/>
</dbReference>
<keyword evidence="1 3" id="KW-0378">Hydrolase</keyword>
<dbReference type="Pfam" id="PF07859">
    <property type="entry name" value="Abhydrolase_3"/>
    <property type="match status" value="1"/>
</dbReference>
<dbReference type="InterPro" id="IPR029058">
    <property type="entry name" value="AB_hydrolase_fold"/>
</dbReference>
<organism evidence="3 4">
    <name type="scientific">Jannaschia ovalis</name>
    <dbReference type="NCBI Taxonomy" id="3038773"/>
    <lineage>
        <taxon>Bacteria</taxon>
        <taxon>Pseudomonadati</taxon>
        <taxon>Pseudomonadota</taxon>
        <taxon>Alphaproteobacteria</taxon>
        <taxon>Rhodobacterales</taxon>
        <taxon>Roseobacteraceae</taxon>
        <taxon>Jannaschia</taxon>
    </lineage>
</organism>
<dbReference type="PANTHER" id="PTHR48081:SF33">
    <property type="entry name" value="KYNURENINE FORMAMIDASE"/>
    <property type="match status" value="1"/>
</dbReference>
<evidence type="ECO:0000313" key="4">
    <source>
        <dbReference type="Proteomes" id="UP001243420"/>
    </source>
</evidence>
<dbReference type="InterPro" id="IPR050300">
    <property type="entry name" value="GDXG_lipolytic_enzyme"/>
</dbReference>
<evidence type="ECO:0000256" key="1">
    <source>
        <dbReference type="ARBA" id="ARBA00022801"/>
    </source>
</evidence>
<name>A0ABY8LI64_9RHOB</name>
<sequence>MDGWQRMDRAALDDAYANAAYIADDEGYPPRWQAAAAAFRARARGELDIPYADTPGAGFDLFMPDDAPRGLIVFVHGGYWHKFGKSDWSHLAAGGLAAGHAVAVVGYPLAPRVRLAEITRHVAAAIDAAADRVAGPIRLTGHSAGGHLVARAVMPDAAPACIDRVATCVPISPLADLRPFVAQSMNDELRLDAAEAAAESPLLARPYPGPSVAIHVGAEERPAFLWQAQRLGAAWEAPVRVAPGRHHFDVIDALTEPGSPIMTDLLAR</sequence>
<protein>
    <submittedName>
        <fullName evidence="3">Alpha/beta hydrolase fold domain-containing protein</fullName>
    </submittedName>
</protein>
<accession>A0ABY8LI64</accession>
<dbReference type="EMBL" id="CP122537">
    <property type="protein sequence ID" value="WGH79874.1"/>
    <property type="molecule type" value="Genomic_DNA"/>
</dbReference>
<dbReference type="SUPFAM" id="SSF53474">
    <property type="entry name" value="alpha/beta-Hydrolases"/>
    <property type="match status" value="1"/>
</dbReference>
<dbReference type="InterPro" id="IPR013094">
    <property type="entry name" value="AB_hydrolase_3"/>
</dbReference>
<keyword evidence="4" id="KW-1185">Reference proteome</keyword>